<dbReference type="InterPro" id="IPR009003">
    <property type="entry name" value="Peptidase_S1_PA"/>
</dbReference>
<dbReference type="PROSITE" id="PS00134">
    <property type="entry name" value="TRYPSIN_HIS"/>
    <property type="match status" value="1"/>
</dbReference>
<evidence type="ECO:0000256" key="2">
    <source>
        <dbReference type="ARBA" id="ARBA00024195"/>
    </source>
</evidence>
<accession>A0A3M7PAY1</accession>
<keyword evidence="7" id="KW-1185">Reference proteome</keyword>
<dbReference type="GO" id="GO:0006508">
    <property type="term" value="P:proteolysis"/>
    <property type="evidence" value="ECO:0007669"/>
    <property type="project" value="UniProtKB-KW"/>
</dbReference>
<name>A0A3M7PAY1_BRAPC</name>
<keyword evidence="4" id="KW-1133">Transmembrane helix</keyword>
<dbReference type="CDD" id="cd00190">
    <property type="entry name" value="Tryp_SPc"/>
    <property type="match status" value="1"/>
</dbReference>
<dbReference type="InterPro" id="IPR018114">
    <property type="entry name" value="TRYPSIN_HIS"/>
</dbReference>
<proteinExistence type="inferred from homology"/>
<evidence type="ECO:0000256" key="3">
    <source>
        <dbReference type="RuleBase" id="RU363034"/>
    </source>
</evidence>
<feature type="domain" description="Peptidase S1" evidence="5">
    <location>
        <begin position="87"/>
        <end position="356"/>
    </location>
</feature>
<evidence type="ECO:0000313" key="6">
    <source>
        <dbReference type="EMBL" id="RMZ96193.1"/>
    </source>
</evidence>
<dbReference type="InterPro" id="IPR001254">
    <property type="entry name" value="Trypsin_dom"/>
</dbReference>
<comment type="caution">
    <text evidence="6">The sequence shown here is derived from an EMBL/GenBank/DDBJ whole genome shotgun (WGS) entry which is preliminary data.</text>
</comment>
<keyword evidence="3" id="KW-0645">Protease</keyword>
<dbReference type="InterPro" id="IPR051487">
    <property type="entry name" value="Ser/Thr_Proteases_Immune/Dev"/>
</dbReference>
<dbReference type="EMBL" id="REGN01012296">
    <property type="protein sequence ID" value="RMZ96193.1"/>
    <property type="molecule type" value="Genomic_DNA"/>
</dbReference>
<keyword evidence="3" id="KW-0720">Serine protease</keyword>
<comment type="similarity">
    <text evidence="2">Belongs to the peptidase S1 family. CLIP subfamily.</text>
</comment>
<feature type="transmembrane region" description="Helical" evidence="4">
    <location>
        <begin position="26"/>
        <end position="47"/>
    </location>
</feature>
<dbReference type="SUPFAM" id="SSF50494">
    <property type="entry name" value="Trypsin-like serine proteases"/>
    <property type="match status" value="1"/>
</dbReference>
<keyword evidence="4" id="KW-0472">Membrane</keyword>
<dbReference type="PANTHER" id="PTHR24256">
    <property type="entry name" value="TRYPTASE-RELATED"/>
    <property type="match status" value="1"/>
</dbReference>
<dbReference type="STRING" id="10195.A0A3M7PAY1"/>
<evidence type="ECO:0000256" key="4">
    <source>
        <dbReference type="SAM" id="Phobius"/>
    </source>
</evidence>
<keyword evidence="1" id="KW-1015">Disulfide bond</keyword>
<dbReference type="Gene3D" id="2.40.10.10">
    <property type="entry name" value="Trypsin-like serine proteases"/>
    <property type="match status" value="1"/>
</dbReference>
<dbReference type="Proteomes" id="UP000276133">
    <property type="component" value="Unassembled WGS sequence"/>
</dbReference>
<dbReference type="SMART" id="SM00020">
    <property type="entry name" value="Tryp_SPc"/>
    <property type="match status" value="1"/>
</dbReference>
<dbReference type="InterPro" id="IPR001314">
    <property type="entry name" value="Peptidase_S1A"/>
</dbReference>
<dbReference type="InterPro" id="IPR043504">
    <property type="entry name" value="Peptidase_S1_PA_chymotrypsin"/>
</dbReference>
<dbReference type="PRINTS" id="PR00722">
    <property type="entry name" value="CHYMOTRYPSIN"/>
</dbReference>
<keyword evidence="3" id="KW-0378">Hydrolase</keyword>
<evidence type="ECO:0000259" key="5">
    <source>
        <dbReference type="PROSITE" id="PS50240"/>
    </source>
</evidence>
<dbReference type="PROSITE" id="PS00135">
    <property type="entry name" value="TRYPSIN_SER"/>
    <property type="match status" value="1"/>
</dbReference>
<dbReference type="PROSITE" id="PS50240">
    <property type="entry name" value="TRYPSIN_DOM"/>
    <property type="match status" value="1"/>
</dbReference>
<dbReference type="Pfam" id="PF00089">
    <property type="entry name" value="Trypsin"/>
    <property type="match status" value="1"/>
</dbReference>
<dbReference type="GO" id="GO:0004252">
    <property type="term" value="F:serine-type endopeptidase activity"/>
    <property type="evidence" value="ECO:0007669"/>
    <property type="project" value="InterPro"/>
</dbReference>
<keyword evidence="4" id="KW-0812">Transmembrane</keyword>
<dbReference type="InterPro" id="IPR033116">
    <property type="entry name" value="TRYPSIN_SER"/>
</dbReference>
<reference evidence="6 7" key="1">
    <citation type="journal article" date="2018" name="Sci. Rep.">
        <title>Genomic signatures of local adaptation to the degree of environmental predictability in rotifers.</title>
        <authorList>
            <person name="Franch-Gras L."/>
            <person name="Hahn C."/>
            <person name="Garcia-Roger E.M."/>
            <person name="Carmona M.J."/>
            <person name="Serra M."/>
            <person name="Gomez A."/>
        </authorList>
    </citation>
    <scope>NUCLEOTIDE SEQUENCE [LARGE SCALE GENOMIC DNA]</scope>
    <source>
        <strain evidence="6">HYR1</strain>
    </source>
</reference>
<protein>
    <submittedName>
        <fullName evidence="6">Chymotrypsin C (Caldecrin)</fullName>
    </submittedName>
</protein>
<dbReference type="AlphaFoldDB" id="A0A3M7PAY1"/>
<sequence length="358" mass="41149">MDSPGAQVNRSLLRKSEKPQPKKKKCLLVSIAFCLVVLATIAMLMYLDQRSHNSKVEFNWDNDCGQTWHKPSIDLSKFEYSNRHKRIIGGEDSVKNSWPFLVSIRLIANKSYHVCGGNLISEMHVLTAAHCLWLLFKPLNYNLTLVLNLVEVHVGIHDHDTDPMDLTDENIHKIDIFNWHPDFNQDNFSLFNDLAIIKLRKKVKVNRPEVNLICLPFDTDSVQQSLRSDDWVVAIGWGTYSEDYDHSNYLKNSLQQAIFKVQKQDSSYCNTGMIGDRWDKEKTACAYDENQTPKSTCFGDSGGPVLAYRDHKWYLFGIISFGNDVTNSTMRKCNGSQPFYFMNVTAYSDWIIETLQSL</sequence>
<evidence type="ECO:0000313" key="7">
    <source>
        <dbReference type="Proteomes" id="UP000276133"/>
    </source>
</evidence>
<dbReference type="OrthoDB" id="5565075at2759"/>
<evidence type="ECO:0000256" key="1">
    <source>
        <dbReference type="ARBA" id="ARBA00023157"/>
    </source>
</evidence>
<gene>
    <name evidence="6" type="ORF">BpHYR1_010643</name>
</gene>
<organism evidence="6 7">
    <name type="scientific">Brachionus plicatilis</name>
    <name type="common">Marine rotifer</name>
    <name type="synonym">Brachionus muelleri</name>
    <dbReference type="NCBI Taxonomy" id="10195"/>
    <lineage>
        <taxon>Eukaryota</taxon>
        <taxon>Metazoa</taxon>
        <taxon>Spiralia</taxon>
        <taxon>Gnathifera</taxon>
        <taxon>Rotifera</taxon>
        <taxon>Eurotatoria</taxon>
        <taxon>Monogononta</taxon>
        <taxon>Pseudotrocha</taxon>
        <taxon>Ploima</taxon>
        <taxon>Brachionidae</taxon>
        <taxon>Brachionus</taxon>
    </lineage>
</organism>